<comment type="caution">
    <text evidence="2">The sequence shown here is derived from an EMBL/GenBank/DDBJ whole genome shotgun (WGS) entry which is preliminary data.</text>
</comment>
<evidence type="ECO:0000259" key="1">
    <source>
        <dbReference type="Pfam" id="PF03551"/>
    </source>
</evidence>
<accession>A0A919F895</accession>
<dbReference type="RefSeq" id="WP_434029184.1">
    <property type="nucleotide sequence ID" value="NZ_BNBA01000012.1"/>
</dbReference>
<proteinExistence type="predicted"/>
<dbReference type="Pfam" id="PF03551">
    <property type="entry name" value="PadR"/>
    <property type="match status" value="1"/>
</dbReference>
<dbReference type="PANTHER" id="PTHR43252">
    <property type="entry name" value="TRANSCRIPTIONAL REGULATOR YQJI"/>
    <property type="match status" value="1"/>
</dbReference>
<evidence type="ECO:0000313" key="3">
    <source>
        <dbReference type="Proteomes" id="UP000623958"/>
    </source>
</evidence>
<dbReference type="SUPFAM" id="SSF46785">
    <property type="entry name" value="Winged helix' DNA-binding domain"/>
    <property type="match status" value="1"/>
</dbReference>
<name>A0A919F895_9XANT</name>
<dbReference type="Proteomes" id="UP000623958">
    <property type="component" value="Unassembled WGS sequence"/>
</dbReference>
<dbReference type="PANTHER" id="PTHR43252:SF7">
    <property type="entry name" value="TRANSCRIPTIONAL REGULATOR YQJI"/>
    <property type="match status" value="1"/>
</dbReference>
<dbReference type="InterPro" id="IPR036390">
    <property type="entry name" value="WH_DNA-bd_sf"/>
</dbReference>
<dbReference type="AlphaFoldDB" id="A0A919F895"/>
<protein>
    <submittedName>
        <fullName evidence="2">PadR family transcriptional regulator</fullName>
    </submittedName>
</protein>
<keyword evidence="3" id="KW-1185">Reference proteome</keyword>
<dbReference type="InterPro" id="IPR005149">
    <property type="entry name" value="Tscrpt_reg_PadR_N"/>
</dbReference>
<dbReference type="Gene3D" id="1.10.10.10">
    <property type="entry name" value="Winged helix-like DNA-binding domain superfamily/Winged helix DNA-binding domain"/>
    <property type="match status" value="1"/>
</dbReference>
<gene>
    <name evidence="2" type="ORF">GCM10009090_18140</name>
</gene>
<reference evidence="2" key="1">
    <citation type="journal article" date="2014" name="Int. J. Syst. Evol. Microbiol.">
        <title>Complete genome sequence of Corynebacterium casei LMG S-19264T (=DSM 44701T), isolated from a smear-ripened cheese.</title>
        <authorList>
            <consortium name="US DOE Joint Genome Institute (JGI-PGF)"/>
            <person name="Walter F."/>
            <person name="Albersmeier A."/>
            <person name="Kalinowski J."/>
            <person name="Ruckert C."/>
        </authorList>
    </citation>
    <scope>NUCLEOTIDE SEQUENCE</scope>
    <source>
        <strain evidence="2">JCM 13306</strain>
    </source>
</reference>
<dbReference type="InterPro" id="IPR036388">
    <property type="entry name" value="WH-like_DNA-bd_sf"/>
</dbReference>
<sequence>MRPPKLLSGLLHAHRQAHARMRGGRALAHGDLRLLLLALIEQQPRHGYELIRLIAEMFAGVYTPSPGAVYPTLAQMERHGWIEADSEDGRKRYAITAAGRARAEAEREAIEAALMRTHRSAREIAKANLPAPVRDALRRIKRGLIARHGRWDEAEIARVAALLDQAADGMDEPR</sequence>
<organism evidence="2 3">
    <name type="scientific">Xanthomonas boreopolis</name>
    <dbReference type="NCBI Taxonomy" id="86183"/>
    <lineage>
        <taxon>Bacteria</taxon>
        <taxon>Pseudomonadati</taxon>
        <taxon>Pseudomonadota</taxon>
        <taxon>Gammaproteobacteria</taxon>
        <taxon>Lysobacterales</taxon>
        <taxon>Lysobacteraceae</taxon>
        <taxon>Xanthomonas</taxon>
    </lineage>
</organism>
<dbReference type="EMBL" id="BNBA01000012">
    <property type="protein sequence ID" value="GHH53208.1"/>
    <property type="molecule type" value="Genomic_DNA"/>
</dbReference>
<reference evidence="2" key="2">
    <citation type="submission" date="2020-09" db="EMBL/GenBank/DDBJ databases">
        <authorList>
            <person name="Sun Q."/>
            <person name="Ohkuma M."/>
        </authorList>
    </citation>
    <scope>NUCLEOTIDE SEQUENCE</scope>
    <source>
        <strain evidence="2">JCM 13306</strain>
    </source>
</reference>
<feature type="domain" description="Transcription regulator PadR N-terminal" evidence="1">
    <location>
        <begin position="36"/>
        <end position="104"/>
    </location>
</feature>
<evidence type="ECO:0000313" key="2">
    <source>
        <dbReference type="EMBL" id="GHH53208.1"/>
    </source>
</evidence>